<dbReference type="AlphaFoldDB" id="A0AAD7DZH0"/>
<sequence length="129" mass="14545">MFVESNFTSRLTTNYVPSDAEVEEIRTALTAPLEQLSLLDERIEQMQATMDELFAERASLKAEIDQHEALISPVRRIPQDVLEAIFAACLPVENNALIDAREAPLLLGHICSYWRGVAHSMPTLWKAIH</sequence>
<comment type="caution">
    <text evidence="2">The sequence shown here is derived from an EMBL/GenBank/DDBJ whole genome shotgun (WGS) entry which is preliminary data.</text>
</comment>
<evidence type="ECO:0008006" key="4">
    <source>
        <dbReference type="Google" id="ProtNLM"/>
    </source>
</evidence>
<protein>
    <recommendedName>
        <fullName evidence="4">F-box domain-containing protein</fullName>
    </recommendedName>
</protein>
<dbReference type="EMBL" id="JARKIE010000017">
    <property type="protein sequence ID" value="KAJ7701444.1"/>
    <property type="molecule type" value="Genomic_DNA"/>
</dbReference>
<feature type="non-terminal residue" evidence="2">
    <location>
        <position position="129"/>
    </location>
</feature>
<feature type="coiled-coil region" evidence="1">
    <location>
        <begin position="36"/>
        <end position="70"/>
    </location>
</feature>
<evidence type="ECO:0000256" key="1">
    <source>
        <dbReference type="SAM" id="Coils"/>
    </source>
</evidence>
<evidence type="ECO:0000313" key="2">
    <source>
        <dbReference type="EMBL" id="KAJ7701444.1"/>
    </source>
</evidence>
<keyword evidence="3" id="KW-1185">Reference proteome</keyword>
<name>A0AAD7DZH0_MYCRO</name>
<proteinExistence type="predicted"/>
<gene>
    <name evidence="2" type="ORF">B0H17DRAFT_924670</name>
</gene>
<reference evidence="2" key="1">
    <citation type="submission" date="2023-03" db="EMBL/GenBank/DDBJ databases">
        <title>Massive genome expansion in bonnet fungi (Mycena s.s.) driven by repeated elements and novel gene families across ecological guilds.</title>
        <authorList>
            <consortium name="Lawrence Berkeley National Laboratory"/>
            <person name="Harder C.B."/>
            <person name="Miyauchi S."/>
            <person name="Viragh M."/>
            <person name="Kuo A."/>
            <person name="Thoen E."/>
            <person name="Andreopoulos B."/>
            <person name="Lu D."/>
            <person name="Skrede I."/>
            <person name="Drula E."/>
            <person name="Henrissat B."/>
            <person name="Morin E."/>
            <person name="Kohler A."/>
            <person name="Barry K."/>
            <person name="LaButti K."/>
            <person name="Morin E."/>
            <person name="Salamov A."/>
            <person name="Lipzen A."/>
            <person name="Mereny Z."/>
            <person name="Hegedus B."/>
            <person name="Baldrian P."/>
            <person name="Stursova M."/>
            <person name="Weitz H."/>
            <person name="Taylor A."/>
            <person name="Grigoriev I.V."/>
            <person name="Nagy L.G."/>
            <person name="Martin F."/>
            <person name="Kauserud H."/>
        </authorList>
    </citation>
    <scope>NUCLEOTIDE SEQUENCE</scope>
    <source>
        <strain evidence="2">CBHHK067</strain>
    </source>
</reference>
<keyword evidence="1" id="KW-0175">Coiled coil</keyword>
<organism evidence="2 3">
    <name type="scientific">Mycena rosella</name>
    <name type="common">Pink bonnet</name>
    <name type="synonym">Agaricus rosellus</name>
    <dbReference type="NCBI Taxonomy" id="1033263"/>
    <lineage>
        <taxon>Eukaryota</taxon>
        <taxon>Fungi</taxon>
        <taxon>Dikarya</taxon>
        <taxon>Basidiomycota</taxon>
        <taxon>Agaricomycotina</taxon>
        <taxon>Agaricomycetes</taxon>
        <taxon>Agaricomycetidae</taxon>
        <taxon>Agaricales</taxon>
        <taxon>Marasmiineae</taxon>
        <taxon>Mycenaceae</taxon>
        <taxon>Mycena</taxon>
    </lineage>
</organism>
<accession>A0AAD7DZH0</accession>
<evidence type="ECO:0000313" key="3">
    <source>
        <dbReference type="Proteomes" id="UP001221757"/>
    </source>
</evidence>
<dbReference type="Proteomes" id="UP001221757">
    <property type="component" value="Unassembled WGS sequence"/>
</dbReference>